<dbReference type="InterPro" id="IPR003593">
    <property type="entry name" value="AAA+_ATPase"/>
</dbReference>
<evidence type="ECO:0000256" key="6">
    <source>
        <dbReference type="ARBA" id="ARBA00022840"/>
    </source>
</evidence>
<dbReference type="InterPro" id="IPR015856">
    <property type="entry name" value="ABC_transpr_CbiO/EcfA_su"/>
</dbReference>
<feature type="domain" description="ABC transporter" evidence="9">
    <location>
        <begin position="6"/>
        <end position="246"/>
    </location>
</feature>
<proteinExistence type="inferred from homology"/>
<evidence type="ECO:0000313" key="11">
    <source>
        <dbReference type="Proteomes" id="UP000614469"/>
    </source>
</evidence>
<evidence type="ECO:0000256" key="7">
    <source>
        <dbReference type="ARBA" id="ARBA00022967"/>
    </source>
</evidence>
<keyword evidence="3" id="KW-0813">Transport</keyword>
<feature type="domain" description="ABC transporter" evidence="9">
    <location>
        <begin position="307"/>
        <end position="540"/>
    </location>
</feature>
<dbReference type="PROSITE" id="PS00211">
    <property type="entry name" value="ABC_TRANSPORTER_1"/>
    <property type="match status" value="1"/>
</dbReference>
<dbReference type="GO" id="GO:0043190">
    <property type="term" value="C:ATP-binding cassette (ABC) transporter complex"/>
    <property type="evidence" value="ECO:0007669"/>
    <property type="project" value="TreeGrafter"/>
</dbReference>
<dbReference type="Gene3D" id="3.40.50.300">
    <property type="entry name" value="P-loop containing nucleotide triphosphate hydrolases"/>
    <property type="match status" value="2"/>
</dbReference>
<dbReference type="Proteomes" id="UP000614469">
    <property type="component" value="Unassembled WGS sequence"/>
</dbReference>
<keyword evidence="8" id="KW-0472">Membrane</keyword>
<gene>
    <name evidence="10" type="ORF">H8E29_12925</name>
</gene>
<dbReference type="CDD" id="cd03225">
    <property type="entry name" value="ABC_cobalt_CbiO_domain1"/>
    <property type="match status" value="2"/>
</dbReference>
<dbReference type="EMBL" id="JACNJN010000145">
    <property type="protein sequence ID" value="MBC8336164.1"/>
    <property type="molecule type" value="Genomic_DNA"/>
</dbReference>
<protein>
    <submittedName>
        <fullName evidence="10">ATP-binding cassette domain-containing protein</fullName>
    </submittedName>
</protein>
<sequence length="577" mass="63507">MSLKQVSIQNVTYSYPEQETPALKDISLSVNSGEVLAIMGPTGAGKTTLALLLNGLIPQFYEGRYVGNVTINGLSTNSHSIQDLVEHIGLVLQDPETQIFGITVFEDTAFGPSNLGYPREKIFSEVEEALSRVRLSGFEDRLTSTLSGGEKQRLAIAGVLAMQPEILVLDEPTSELDSFGRVEIIDAVQHLRSRHQTTVILIDHEVESVIELADRVAVIIDGKVAWLGDPRELFRNARLTKEFSIRPPKMFNLWQGLADAGLVHEKEEMLTVDNAEAVLREIMRGKKFLPQPGINPKVEEETRHPIIEIDGLCHTYPTGVEALSGVSCSIRQGELIAVIGQNGAGKSTLVKHLNGLLQPSSGSIKVKGVDTRSASVHELAHQIGYVFQNPDHQIFSMTVEDELRYGLKNLGLSEADHEARLTEALEFVGLQDQRDRHPFSLGKGERQKVAVASILAIAPPVICIDEPTTGLDWTEKIQMMELIQKVHQKGHTVIMITHDMDLVAEYAQRVLLVSQGEILLDDTPSRIFSEADLLRKSHIIPPAVSQLAERLGDLDCPGTICTISQMMDAITTLLRVS</sequence>
<dbReference type="NCBIfam" id="NF010167">
    <property type="entry name" value="PRK13648.1"/>
    <property type="match status" value="2"/>
</dbReference>
<dbReference type="InterPro" id="IPR017871">
    <property type="entry name" value="ABC_transporter-like_CS"/>
</dbReference>
<reference evidence="10 11" key="1">
    <citation type="submission" date="2020-08" db="EMBL/GenBank/DDBJ databases">
        <title>Bridging the membrane lipid divide: bacteria of the FCB group superphylum have the potential to synthesize archaeal ether lipids.</title>
        <authorList>
            <person name="Villanueva L."/>
            <person name="Von Meijenfeldt F.A.B."/>
            <person name="Westbye A.B."/>
            <person name="Yadav S."/>
            <person name="Hopmans E.C."/>
            <person name="Dutilh B.E."/>
            <person name="Sinninghe Damste J.S."/>
        </authorList>
    </citation>
    <scope>NUCLEOTIDE SEQUENCE [LARGE SCALE GENOMIC DNA]</scope>
    <source>
        <strain evidence="10">NIOZ-UU36</strain>
    </source>
</reference>
<evidence type="ECO:0000313" key="10">
    <source>
        <dbReference type="EMBL" id="MBC8336164.1"/>
    </source>
</evidence>
<dbReference type="GO" id="GO:0016887">
    <property type="term" value="F:ATP hydrolysis activity"/>
    <property type="evidence" value="ECO:0007669"/>
    <property type="project" value="InterPro"/>
</dbReference>
<dbReference type="FunFam" id="3.40.50.300:FF:000224">
    <property type="entry name" value="Energy-coupling factor transporter ATP-binding protein EcfA"/>
    <property type="match status" value="2"/>
</dbReference>
<evidence type="ECO:0000256" key="5">
    <source>
        <dbReference type="ARBA" id="ARBA00022741"/>
    </source>
</evidence>
<dbReference type="Pfam" id="PF00005">
    <property type="entry name" value="ABC_tran"/>
    <property type="match status" value="2"/>
</dbReference>
<keyword evidence="4" id="KW-1003">Cell membrane</keyword>
<keyword evidence="6 10" id="KW-0067">ATP-binding</keyword>
<dbReference type="InterPro" id="IPR050095">
    <property type="entry name" value="ECF_ABC_transporter_ATP-bd"/>
</dbReference>
<evidence type="ECO:0000256" key="4">
    <source>
        <dbReference type="ARBA" id="ARBA00022475"/>
    </source>
</evidence>
<comment type="similarity">
    <text evidence="2">Belongs to the ABC transporter superfamily.</text>
</comment>
<dbReference type="PROSITE" id="PS50893">
    <property type="entry name" value="ABC_TRANSPORTER_2"/>
    <property type="match status" value="2"/>
</dbReference>
<keyword evidence="7" id="KW-1278">Translocase</keyword>
<dbReference type="GO" id="GO:0042626">
    <property type="term" value="F:ATPase-coupled transmembrane transporter activity"/>
    <property type="evidence" value="ECO:0007669"/>
    <property type="project" value="TreeGrafter"/>
</dbReference>
<evidence type="ECO:0000256" key="3">
    <source>
        <dbReference type="ARBA" id="ARBA00022448"/>
    </source>
</evidence>
<comment type="subcellular location">
    <subcellularLocation>
        <location evidence="1">Cell membrane</location>
    </subcellularLocation>
</comment>
<evidence type="ECO:0000256" key="2">
    <source>
        <dbReference type="ARBA" id="ARBA00005417"/>
    </source>
</evidence>
<dbReference type="SUPFAM" id="SSF52540">
    <property type="entry name" value="P-loop containing nucleoside triphosphate hydrolases"/>
    <property type="match status" value="2"/>
</dbReference>
<dbReference type="PANTHER" id="PTHR43553">
    <property type="entry name" value="HEAVY METAL TRANSPORTER"/>
    <property type="match status" value="1"/>
</dbReference>
<dbReference type="InterPro" id="IPR003439">
    <property type="entry name" value="ABC_transporter-like_ATP-bd"/>
</dbReference>
<organism evidence="10 11">
    <name type="scientific">Candidatus Desulfolinea nitratireducens</name>
    <dbReference type="NCBI Taxonomy" id="2841698"/>
    <lineage>
        <taxon>Bacteria</taxon>
        <taxon>Bacillati</taxon>
        <taxon>Chloroflexota</taxon>
        <taxon>Anaerolineae</taxon>
        <taxon>Anaerolineales</taxon>
        <taxon>Anaerolineales incertae sedis</taxon>
        <taxon>Candidatus Desulfolinea</taxon>
    </lineage>
</organism>
<comment type="caution">
    <text evidence="10">The sequence shown here is derived from an EMBL/GenBank/DDBJ whole genome shotgun (WGS) entry which is preliminary data.</text>
</comment>
<dbReference type="GO" id="GO:0005524">
    <property type="term" value="F:ATP binding"/>
    <property type="evidence" value="ECO:0007669"/>
    <property type="project" value="UniProtKB-KW"/>
</dbReference>
<evidence type="ECO:0000259" key="9">
    <source>
        <dbReference type="PROSITE" id="PS50893"/>
    </source>
</evidence>
<keyword evidence="5" id="KW-0547">Nucleotide-binding</keyword>
<dbReference type="PANTHER" id="PTHR43553:SF21">
    <property type="entry name" value="ABC TRANSPORTER ATP-BINDING PROTEIN MA_1418-RELATED"/>
    <property type="match status" value="1"/>
</dbReference>
<name>A0A8J6TJK7_9CHLR</name>
<dbReference type="InterPro" id="IPR027417">
    <property type="entry name" value="P-loop_NTPase"/>
</dbReference>
<dbReference type="SMART" id="SM00382">
    <property type="entry name" value="AAA"/>
    <property type="match status" value="2"/>
</dbReference>
<accession>A0A8J6TJK7</accession>
<evidence type="ECO:0000256" key="8">
    <source>
        <dbReference type="ARBA" id="ARBA00023136"/>
    </source>
</evidence>
<dbReference type="AlphaFoldDB" id="A0A8J6TJK7"/>
<evidence type="ECO:0000256" key="1">
    <source>
        <dbReference type="ARBA" id="ARBA00004236"/>
    </source>
</evidence>